<dbReference type="InterPro" id="IPR013820">
    <property type="entry name" value="ATP_PRibTrfase_cat"/>
</dbReference>
<proteinExistence type="predicted"/>
<dbReference type="InterPro" id="IPR001348">
    <property type="entry name" value="ATP_PRibTrfase_HisG"/>
</dbReference>
<keyword evidence="9" id="KW-0547">Nucleotide-binding</keyword>
<evidence type="ECO:0000256" key="11">
    <source>
        <dbReference type="ARBA" id="ARBA00023102"/>
    </source>
</evidence>
<evidence type="ECO:0000256" key="6">
    <source>
        <dbReference type="ARBA" id="ARBA00022605"/>
    </source>
</evidence>
<evidence type="ECO:0000256" key="1">
    <source>
        <dbReference type="ARBA" id="ARBA00000915"/>
    </source>
</evidence>
<evidence type="ECO:0000259" key="14">
    <source>
        <dbReference type="Pfam" id="PF01634"/>
    </source>
</evidence>
<dbReference type="EMBL" id="MN170532">
    <property type="protein sequence ID" value="QDO67128.1"/>
    <property type="molecule type" value="Genomic_DNA"/>
</dbReference>
<dbReference type="PANTHER" id="PTHR21403:SF10">
    <property type="entry name" value="ATP PHOSPHORIBOSYLTRANSFERASE"/>
    <property type="match status" value="1"/>
</dbReference>
<name>A0A516ELE0_9ACTN</name>
<evidence type="ECO:0000256" key="4">
    <source>
        <dbReference type="ARBA" id="ARBA00011946"/>
    </source>
</evidence>
<reference evidence="16" key="1">
    <citation type="journal article" date="2019" name="Angew. Chem. Int. Ed. Engl.">
        <title>Identification of the C-Glycoside Synthases during Biosynthesis of the Pyrazole-C-Nucleosides Formycin and Pyrazofurin.</title>
        <authorList>
            <person name="Ren D."/>
            <person name="Wang S.A."/>
            <person name="Ko Y."/>
            <person name="Geng Y."/>
            <person name="Ogasawara Y."/>
            <person name="Liu H.W."/>
        </authorList>
    </citation>
    <scope>NUCLEOTIDE SEQUENCE</scope>
</reference>
<dbReference type="AlphaFoldDB" id="A0A516ELE0"/>
<organism evidence="15">
    <name type="scientific">Streptomyces candidus</name>
    <dbReference type="NCBI Taxonomy" id="67283"/>
    <lineage>
        <taxon>Bacteria</taxon>
        <taxon>Bacillati</taxon>
        <taxon>Actinomycetota</taxon>
        <taxon>Actinomycetes</taxon>
        <taxon>Kitasatosporales</taxon>
        <taxon>Streptomycetaceae</taxon>
        <taxon>Streptomyces</taxon>
    </lineage>
</organism>
<protein>
    <recommendedName>
        <fullName evidence="4 13">ATP phosphoribosyltransferase</fullName>
        <ecNumber evidence="4 13">2.4.2.17</ecNumber>
    </recommendedName>
</protein>
<keyword evidence="8" id="KW-0808">Transferase</keyword>
<dbReference type="UniPathway" id="UPA00031">
    <property type="reaction ID" value="UER00006"/>
</dbReference>
<comment type="function">
    <text evidence="12">Catalyzes the condensation of ATP and 5-phosphoribose 1-diphosphate to form N'-(5'-phosphoribosyl)-ATP (PR-ATP). Has a crucial role in the pathway because the rate of histidine biosynthesis seems to be controlled primarily by regulation of HisG enzymatic activity.</text>
</comment>
<evidence type="ECO:0000256" key="8">
    <source>
        <dbReference type="ARBA" id="ARBA00022679"/>
    </source>
</evidence>
<evidence type="ECO:0000256" key="9">
    <source>
        <dbReference type="ARBA" id="ARBA00022741"/>
    </source>
</evidence>
<dbReference type="SUPFAM" id="SSF53850">
    <property type="entry name" value="Periplasmic binding protein-like II"/>
    <property type="match status" value="1"/>
</dbReference>
<sequence>MLPTGSLHEPTLRLFDAAGLTVHRQASRALRAHVDFPGIERVVFGKPREIPGLVADGVVDLGLTGTDWIEESGAKVEVVHEFQYSKTTSAGWRVVLAVPVDHPARTAADLPAGVRVASEYPAIARRYFEEELGQEARIVHSHGSTEAKVPDLADAVLEIVETGDTLRHNDLRELVVVRRCAVQLVVATQADPVVRATAEKVALLLKGARAATEHALLTVVAPADCWDRVRQELPRYWWLLGGDPETVVAQATYELRGVAEAITRLTQAGAVQVVETPMRKLVTA</sequence>
<evidence type="ECO:0000256" key="7">
    <source>
        <dbReference type="ARBA" id="ARBA00022676"/>
    </source>
</evidence>
<gene>
    <name evidence="15" type="primary">pyrS</name>
</gene>
<keyword evidence="6" id="KW-0028">Amino-acid biosynthesis</keyword>
<dbReference type="PANTHER" id="PTHR21403">
    <property type="entry name" value="ATP PHOSPHORIBOSYLTRANSFERASE ATP-PRTASE"/>
    <property type="match status" value="1"/>
</dbReference>
<dbReference type="GO" id="GO:0005737">
    <property type="term" value="C:cytoplasm"/>
    <property type="evidence" value="ECO:0007669"/>
    <property type="project" value="UniProtKB-SubCell"/>
</dbReference>
<evidence type="ECO:0000313" key="15">
    <source>
        <dbReference type="EMBL" id="QDO67128.1"/>
    </source>
</evidence>
<evidence type="ECO:0000256" key="12">
    <source>
        <dbReference type="ARBA" id="ARBA00024861"/>
    </source>
</evidence>
<comment type="pathway">
    <text evidence="3">Amino-acid biosynthesis; L-histidine biosynthesis; L-histidine from 5-phospho-alpha-D-ribose 1-diphosphate: step 1/9.</text>
</comment>
<keyword evidence="11" id="KW-0368">Histidine biosynthesis</keyword>
<evidence type="ECO:0000256" key="3">
    <source>
        <dbReference type="ARBA" id="ARBA00004667"/>
    </source>
</evidence>
<dbReference type="Pfam" id="PF01634">
    <property type="entry name" value="HisG"/>
    <property type="match status" value="1"/>
</dbReference>
<evidence type="ECO:0000256" key="5">
    <source>
        <dbReference type="ARBA" id="ARBA00022490"/>
    </source>
</evidence>
<dbReference type="NCBIfam" id="TIGR00070">
    <property type="entry name" value="hisG"/>
    <property type="match status" value="1"/>
</dbReference>
<dbReference type="EMBL" id="MN305320">
    <property type="protein sequence ID" value="QER91009.1"/>
    <property type="molecule type" value="Genomic_DNA"/>
</dbReference>
<comment type="catalytic activity">
    <reaction evidence="1">
        <text>1-(5-phospho-beta-D-ribosyl)-ATP + diphosphate = 5-phospho-alpha-D-ribose 1-diphosphate + ATP</text>
        <dbReference type="Rhea" id="RHEA:18473"/>
        <dbReference type="ChEBI" id="CHEBI:30616"/>
        <dbReference type="ChEBI" id="CHEBI:33019"/>
        <dbReference type="ChEBI" id="CHEBI:58017"/>
        <dbReference type="ChEBI" id="CHEBI:73183"/>
        <dbReference type="EC" id="2.4.2.17"/>
    </reaction>
</comment>
<comment type="subcellular location">
    <subcellularLocation>
        <location evidence="2">Cytoplasm</location>
    </subcellularLocation>
</comment>
<dbReference type="GO" id="GO:0000105">
    <property type="term" value="P:L-histidine biosynthetic process"/>
    <property type="evidence" value="ECO:0007669"/>
    <property type="project" value="UniProtKB-UniRule"/>
</dbReference>
<keyword evidence="7" id="KW-0328">Glycosyltransferase</keyword>
<evidence type="ECO:0000313" key="16">
    <source>
        <dbReference type="EMBL" id="QER91009.1"/>
    </source>
</evidence>
<keyword evidence="5" id="KW-0963">Cytoplasm</keyword>
<dbReference type="GO" id="GO:0003879">
    <property type="term" value="F:ATP phosphoribosyltransferase activity"/>
    <property type="evidence" value="ECO:0007669"/>
    <property type="project" value="UniProtKB-UniRule"/>
</dbReference>
<dbReference type="EC" id="2.4.2.17" evidence="4 13"/>
<keyword evidence="10" id="KW-0067">ATP-binding</keyword>
<accession>A0A516ELE0</accession>
<reference evidence="15" key="2">
    <citation type="journal article" date="2019" name="J. ISSAAS">
        <title>The biosynthetic gene cluster of the C-nucleoside antibiotic pyrazomycin with a rare pyrazole moiety.</title>
        <authorList>
            <person name="Zhao G."/>
            <person name="Yao S."/>
            <person name="Rothchild K.W."/>
            <person name="Liu T."/>
            <person name="Liu Y."/>
            <person name="Lian J."/>
            <person name="He H.-Y."/>
            <person name="Ryan K.S."/>
            <person name="Du Y.-L."/>
        </authorList>
    </citation>
    <scope>NUCLEOTIDE SEQUENCE</scope>
</reference>
<evidence type="ECO:0000256" key="13">
    <source>
        <dbReference type="NCBIfam" id="TIGR00070"/>
    </source>
</evidence>
<dbReference type="GO" id="GO:0005524">
    <property type="term" value="F:ATP binding"/>
    <property type="evidence" value="ECO:0007669"/>
    <property type="project" value="UniProtKB-KW"/>
</dbReference>
<feature type="domain" description="ATP phosphoribosyltransferase catalytic" evidence="14">
    <location>
        <begin position="46"/>
        <end position="202"/>
    </location>
</feature>
<dbReference type="Gene3D" id="3.40.190.10">
    <property type="entry name" value="Periplasmic binding protein-like II"/>
    <property type="match status" value="2"/>
</dbReference>
<evidence type="ECO:0000256" key="2">
    <source>
        <dbReference type="ARBA" id="ARBA00004496"/>
    </source>
</evidence>
<evidence type="ECO:0000256" key="10">
    <source>
        <dbReference type="ARBA" id="ARBA00022840"/>
    </source>
</evidence>